<dbReference type="NCBIfam" id="TIGR01198">
    <property type="entry name" value="pgl"/>
    <property type="match status" value="1"/>
</dbReference>
<evidence type="ECO:0000256" key="5">
    <source>
        <dbReference type="ARBA" id="ARBA00013198"/>
    </source>
</evidence>
<keyword evidence="7" id="KW-0378">Hydrolase</keyword>
<dbReference type="Gene3D" id="3.40.50.1360">
    <property type="match status" value="1"/>
</dbReference>
<evidence type="ECO:0000313" key="10">
    <source>
        <dbReference type="Proteomes" id="UP000236738"/>
    </source>
</evidence>
<dbReference type="SUPFAM" id="SSF100950">
    <property type="entry name" value="NagB/RpiA/CoA transferase-like"/>
    <property type="match status" value="1"/>
</dbReference>
<comment type="similarity">
    <text evidence="4 7">Belongs to the glucosamine/galactosamine-6-phosphate isomerase family. 6-phosphogluconolactonase subfamily.</text>
</comment>
<evidence type="ECO:0000259" key="8">
    <source>
        <dbReference type="Pfam" id="PF01182"/>
    </source>
</evidence>
<dbReference type="AlphaFoldDB" id="A0A1H5ST25"/>
<sequence>MKIEIFNEIEALINALAKLIVIISKEAIAKNGQFNFVLSGGSSPRKLYELLASDKFKDKIEWQKTYFFFGDERFVPAENSQRNSLMANESLFEPLKIPNSNIFALDTTKSPEESAEIYAKNIENHFNGNEIKFDFVLLGLGDNSHTASLFPFTSVLNARESTVKSVYVEEVNAYRITMTAPLINQAENIAFLVFGDNKSEAVHHILAEKNNEVEKYPAKLIAPKDGKLFWFLDENAAALLKPKS</sequence>
<dbReference type="PANTHER" id="PTHR11054:SF0">
    <property type="entry name" value="6-PHOSPHOGLUCONOLACTONASE"/>
    <property type="match status" value="1"/>
</dbReference>
<comment type="function">
    <text evidence="2 7">Hydrolysis of 6-phosphogluconolactone to 6-phosphogluconate.</text>
</comment>
<evidence type="ECO:0000256" key="3">
    <source>
        <dbReference type="ARBA" id="ARBA00004961"/>
    </source>
</evidence>
<dbReference type="InterPro" id="IPR039104">
    <property type="entry name" value="6PGL"/>
</dbReference>
<dbReference type="Proteomes" id="UP000236738">
    <property type="component" value="Unassembled WGS sequence"/>
</dbReference>
<evidence type="ECO:0000256" key="7">
    <source>
        <dbReference type="RuleBase" id="RU365095"/>
    </source>
</evidence>
<comment type="catalytic activity">
    <reaction evidence="1 7">
        <text>6-phospho-D-glucono-1,5-lactone + H2O = 6-phospho-D-gluconate + H(+)</text>
        <dbReference type="Rhea" id="RHEA:12556"/>
        <dbReference type="ChEBI" id="CHEBI:15377"/>
        <dbReference type="ChEBI" id="CHEBI:15378"/>
        <dbReference type="ChEBI" id="CHEBI:57955"/>
        <dbReference type="ChEBI" id="CHEBI:58759"/>
        <dbReference type="EC" id="3.1.1.31"/>
    </reaction>
</comment>
<gene>
    <name evidence="7" type="primary">pgl</name>
    <name evidence="9" type="ORF">SAMN05421847_0256</name>
</gene>
<keyword evidence="10" id="KW-1185">Reference proteome</keyword>
<dbReference type="GO" id="GO:0017057">
    <property type="term" value="F:6-phosphogluconolactonase activity"/>
    <property type="evidence" value="ECO:0007669"/>
    <property type="project" value="UniProtKB-UniRule"/>
</dbReference>
<protein>
    <recommendedName>
        <fullName evidence="6 7">6-phosphogluconolactonase</fullName>
        <shortName evidence="7">6PGL</shortName>
        <ecNumber evidence="5 7">3.1.1.31</ecNumber>
    </recommendedName>
</protein>
<feature type="domain" description="Glucosamine/galactosamine-6-phosphate isomerase" evidence="8">
    <location>
        <begin position="10"/>
        <end position="230"/>
    </location>
</feature>
<dbReference type="GO" id="GO:0005975">
    <property type="term" value="P:carbohydrate metabolic process"/>
    <property type="evidence" value="ECO:0007669"/>
    <property type="project" value="UniProtKB-UniRule"/>
</dbReference>
<accession>A0A1H5ST25</accession>
<dbReference type="CDD" id="cd01400">
    <property type="entry name" value="6PGL"/>
    <property type="match status" value="1"/>
</dbReference>
<dbReference type="OrthoDB" id="9810967at2"/>
<evidence type="ECO:0000256" key="2">
    <source>
        <dbReference type="ARBA" id="ARBA00002681"/>
    </source>
</evidence>
<name>A0A1H5ST25_9FLAO</name>
<dbReference type="InterPro" id="IPR006148">
    <property type="entry name" value="Glc/Gal-6P_isomerase"/>
</dbReference>
<dbReference type="InterPro" id="IPR005900">
    <property type="entry name" value="6-phosphogluconolactonase_DevB"/>
</dbReference>
<dbReference type="UniPathway" id="UPA00115">
    <property type="reaction ID" value="UER00409"/>
</dbReference>
<proteinExistence type="inferred from homology"/>
<dbReference type="EC" id="3.1.1.31" evidence="5 7"/>
<dbReference type="RefSeq" id="WP_103912305.1">
    <property type="nucleotide sequence ID" value="NZ_FNUS01000001.1"/>
</dbReference>
<reference evidence="10" key="1">
    <citation type="submission" date="2016-10" db="EMBL/GenBank/DDBJ databases">
        <authorList>
            <person name="Varghese N."/>
            <person name="Submissions S."/>
        </authorList>
    </citation>
    <scope>NUCLEOTIDE SEQUENCE [LARGE SCALE GENOMIC DNA]</scope>
    <source>
        <strain evidence="10">DSM 21580</strain>
    </source>
</reference>
<evidence type="ECO:0000256" key="4">
    <source>
        <dbReference type="ARBA" id="ARBA00010662"/>
    </source>
</evidence>
<evidence type="ECO:0000256" key="1">
    <source>
        <dbReference type="ARBA" id="ARBA00000832"/>
    </source>
</evidence>
<dbReference type="EMBL" id="FNUS01000001">
    <property type="protein sequence ID" value="SEF53665.1"/>
    <property type="molecule type" value="Genomic_DNA"/>
</dbReference>
<comment type="pathway">
    <text evidence="3 7">Carbohydrate degradation; pentose phosphate pathway; D-ribulose 5-phosphate from D-glucose 6-phosphate (oxidative stage): step 2/3.</text>
</comment>
<evidence type="ECO:0000256" key="6">
    <source>
        <dbReference type="ARBA" id="ARBA00020337"/>
    </source>
</evidence>
<organism evidence="9 10">
    <name type="scientific">Halpernia humi</name>
    <dbReference type="NCBI Taxonomy" id="493375"/>
    <lineage>
        <taxon>Bacteria</taxon>
        <taxon>Pseudomonadati</taxon>
        <taxon>Bacteroidota</taxon>
        <taxon>Flavobacteriia</taxon>
        <taxon>Flavobacteriales</taxon>
        <taxon>Weeksellaceae</taxon>
        <taxon>Chryseobacterium group</taxon>
        <taxon>Halpernia</taxon>
    </lineage>
</organism>
<dbReference type="InterPro" id="IPR037171">
    <property type="entry name" value="NagB/RpiA_transferase-like"/>
</dbReference>
<dbReference type="PANTHER" id="PTHR11054">
    <property type="entry name" value="6-PHOSPHOGLUCONOLACTONASE"/>
    <property type="match status" value="1"/>
</dbReference>
<evidence type="ECO:0000313" key="9">
    <source>
        <dbReference type="EMBL" id="SEF53665.1"/>
    </source>
</evidence>
<dbReference type="Pfam" id="PF01182">
    <property type="entry name" value="Glucosamine_iso"/>
    <property type="match status" value="1"/>
</dbReference>
<dbReference type="GO" id="GO:0006098">
    <property type="term" value="P:pentose-phosphate shunt"/>
    <property type="evidence" value="ECO:0007669"/>
    <property type="project" value="UniProtKB-UniPathway"/>
</dbReference>